<evidence type="ECO:0000313" key="2">
    <source>
        <dbReference type="Proteomes" id="UP001283361"/>
    </source>
</evidence>
<protein>
    <submittedName>
        <fullName evidence="1">Uncharacterized protein</fullName>
    </submittedName>
</protein>
<reference evidence="1" key="1">
    <citation type="journal article" date="2023" name="G3 (Bethesda)">
        <title>A reference genome for the long-term kleptoplast-retaining sea slug Elysia crispata morphotype clarki.</title>
        <authorList>
            <person name="Eastman K.E."/>
            <person name="Pendleton A.L."/>
            <person name="Shaikh M.A."/>
            <person name="Suttiyut T."/>
            <person name="Ogas R."/>
            <person name="Tomko P."/>
            <person name="Gavelis G."/>
            <person name="Widhalm J.R."/>
            <person name="Wisecaver J.H."/>
        </authorList>
    </citation>
    <scope>NUCLEOTIDE SEQUENCE</scope>
    <source>
        <strain evidence="1">ECLA1</strain>
    </source>
</reference>
<accession>A0AAE0XZF8</accession>
<dbReference type="AlphaFoldDB" id="A0AAE0XZF8"/>
<dbReference type="EMBL" id="JAWDGP010007329">
    <property type="protein sequence ID" value="KAK3725600.1"/>
    <property type="molecule type" value="Genomic_DNA"/>
</dbReference>
<dbReference type="Proteomes" id="UP001283361">
    <property type="component" value="Unassembled WGS sequence"/>
</dbReference>
<name>A0AAE0XZF8_9GAST</name>
<sequence>MLVGSFPADLCRGHKWKSLGISETETLSSGSFTVSIVTPKSQSQPFQVIANQNGSNVNSGLPGTIPVSLSHRNQEAIHKLPACQQRVH</sequence>
<organism evidence="1 2">
    <name type="scientific">Elysia crispata</name>
    <name type="common">lettuce slug</name>
    <dbReference type="NCBI Taxonomy" id="231223"/>
    <lineage>
        <taxon>Eukaryota</taxon>
        <taxon>Metazoa</taxon>
        <taxon>Spiralia</taxon>
        <taxon>Lophotrochozoa</taxon>
        <taxon>Mollusca</taxon>
        <taxon>Gastropoda</taxon>
        <taxon>Heterobranchia</taxon>
        <taxon>Euthyneura</taxon>
        <taxon>Panpulmonata</taxon>
        <taxon>Sacoglossa</taxon>
        <taxon>Placobranchoidea</taxon>
        <taxon>Plakobranchidae</taxon>
        <taxon>Elysia</taxon>
    </lineage>
</organism>
<comment type="caution">
    <text evidence="1">The sequence shown here is derived from an EMBL/GenBank/DDBJ whole genome shotgun (WGS) entry which is preliminary data.</text>
</comment>
<evidence type="ECO:0000313" key="1">
    <source>
        <dbReference type="EMBL" id="KAK3725600.1"/>
    </source>
</evidence>
<gene>
    <name evidence="1" type="ORF">RRG08_043018</name>
</gene>
<proteinExistence type="predicted"/>
<keyword evidence="2" id="KW-1185">Reference proteome</keyword>